<feature type="coiled-coil region" evidence="1">
    <location>
        <begin position="43"/>
        <end position="70"/>
    </location>
</feature>
<dbReference type="AlphaFoldDB" id="A0A6G0U9P4"/>
<gene>
    <name evidence="2" type="ORF">AGLY_001220</name>
</gene>
<dbReference type="EMBL" id="VYZN01000001">
    <property type="protein sequence ID" value="KAE9545677.1"/>
    <property type="molecule type" value="Genomic_DNA"/>
</dbReference>
<comment type="caution">
    <text evidence="2">The sequence shown here is derived from an EMBL/GenBank/DDBJ whole genome shotgun (WGS) entry which is preliminary data.</text>
</comment>
<sequence length="172" mass="19828">MNFNDMHALAKRIDTQVKSLEAKVAHPMSMMYSNNSSQGVKVLSMLKDMIKDVENKKKEIENLILEENSTWSGMVEDYNSVAKFKSEVVANLNDYENMWSSNYPDYKPFISYSHSDSVNEELDSLNELNIHDDRQIADQYPFTFIISLISTHGITNFKGLRKSLFKSLKTQI</sequence>
<keyword evidence="1" id="KW-0175">Coiled coil</keyword>
<keyword evidence="3" id="KW-1185">Reference proteome</keyword>
<accession>A0A6G0U9P4</accession>
<dbReference type="OrthoDB" id="6601778at2759"/>
<dbReference type="Proteomes" id="UP000475862">
    <property type="component" value="Unassembled WGS sequence"/>
</dbReference>
<protein>
    <submittedName>
        <fullName evidence="2">Uncharacterized protein</fullName>
    </submittedName>
</protein>
<proteinExistence type="predicted"/>
<organism evidence="2 3">
    <name type="scientific">Aphis glycines</name>
    <name type="common">Soybean aphid</name>
    <dbReference type="NCBI Taxonomy" id="307491"/>
    <lineage>
        <taxon>Eukaryota</taxon>
        <taxon>Metazoa</taxon>
        <taxon>Ecdysozoa</taxon>
        <taxon>Arthropoda</taxon>
        <taxon>Hexapoda</taxon>
        <taxon>Insecta</taxon>
        <taxon>Pterygota</taxon>
        <taxon>Neoptera</taxon>
        <taxon>Paraneoptera</taxon>
        <taxon>Hemiptera</taxon>
        <taxon>Sternorrhyncha</taxon>
        <taxon>Aphidomorpha</taxon>
        <taxon>Aphidoidea</taxon>
        <taxon>Aphididae</taxon>
        <taxon>Aphidini</taxon>
        <taxon>Aphis</taxon>
        <taxon>Aphis</taxon>
    </lineage>
</organism>
<evidence type="ECO:0000313" key="3">
    <source>
        <dbReference type="Proteomes" id="UP000475862"/>
    </source>
</evidence>
<reference evidence="2 3" key="1">
    <citation type="submission" date="2019-08" db="EMBL/GenBank/DDBJ databases">
        <title>The genome of the soybean aphid Biotype 1, its phylome, world population structure and adaptation to the North American continent.</title>
        <authorList>
            <person name="Giordano R."/>
            <person name="Donthu R.K."/>
            <person name="Hernandez A.G."/>
            <person name="Wright C.L."/>
            <person name="Zimin A.V."/>
        </authorList>
    </citation>
    <scope>NUCLEOTIDE SEQUENCE [LARGE SCALE GENOMIC DNA]</scope>
    <source>
        <tissue evidence="2">Whole aphids</tissue>
    </source>
</reference>
<evidence type="ECO:0000313" key="2">
    <source>
        <dbReference type="EMBL" id="KAE9545677.1"/>
    </source>
</evidence>
<evidence type="ECO:0000256" key="1">
    <source>
        <dbReference type="SAM" id="Coils"/>
    </source>
</evidence>
<name>A0A6G0U9P4_APHGL</name>